<comment type="caution">
    <text evidence="1">The sequence shown here is derived from an EMBL/GenBank/DDBJ whole genome shotgun (WGS) entry which is preliminary data.</text>
</comment>
<dbReference type="NCBIfam" id="TIGR01488">
    <property type="entry name" value="HAD-SF-IB"/>
    <property type="match status" value="1"/>
</dbReference>
<dbReference type="PANTHER" id="PTHR43434:SF1">
    <property type="entry name" value="PHOSPHOGLYCOLATE PHOSPHATASE"/>
    <property type="match status" value="1"/>
</dbReference>
<dbReference type="EMBL" id="JAHLQO010000001">
    <property type="protein sequence ID" value="MBU5668624.1"/>
    <property type="molecule type" value="Genomic_DNA"/>
</dbReference>
<dbReference type="SFLD" id="SFLDG01129">
    <property type="entry name" value="C1.5:_HAD__Beta-PGM__Phosphata"/>
    <property type="match status" value="1"/>
</dbReference>
<sequence>MKAIIFDLDGTLVDSMSYWNHLNKDFMKTKGVEVSDEVNHKLITMSSRGALKFLKEHYELKESVDKLFNEMKDVIIEFYTNKVEPKENALEVLKYLKEKGYKIVIGTSTEEEFARIVVEKYGIDEFIEKIYTVENIGISKEEKEFFLEIADKICEKPEDVALVDDNHLALKAAREAGLITFGIYDENSKDVWDKIKGENKNSIEGLIELKEV</sequence>
<dbReference type="SFLD" id="SFLDS00003">
    <property type="entry name" value="Haloacid_Dehalogenase"/>
    <property type="match status" value="1"/>
</dbReference>
<proteinExistence type="predicted"/>
<gene>
    <name evidence="1" type="ORF">KQI68_02095</name>
</gene>
<dbReference type="InterPro" id="IPR050155">
    <property type="entry name" value="HAD-like_hydrolase_sf"/>
</dbReference>
<reference evidence="1 2" key="1">
    <citation type="submission" date="2021-06" db="EMBL/GenBank/DDBJ databases">
        <authorList>
            <person name="Sun Q."/>
            <person name="Li D."/>
        </authorList>
    </citation>
    <scope>NUCLEOTIDE SEQUENCE [LARGE SCALE GENOMIC DNA]</scope>
    <source>
        <strain evidence="1 2">MSJ-1</strain>
    </source>
</reference>
<name>A0ABS6FEL3_9FIRM</name>
<dbReference type="PANTHER" id="PTHR43434">
    <property type="entry name" value="PHOSPHOGLYCOLATE PHOSPHATASE"/>
    <property type="match status" value="1"/>
</dbReference>
<protein>
    <submittedName>
        <fullName evidence="1">HAD family phosphatase</fullName>
    </submittedName>
</protein>
<dbReference type="Proteomes" id="UP000783742">
    <property type="component" value="Unassembled WGS sequence"/>
</dbReference>
<keyword evidence="2" id="KW-1185">Reference proteome</keyword>
<accession>A0ABS6FEL3</accession>
<dbReference type="Pfam" id="PF13419">
    <property type="entry name" value="HAD_2"/>
    <property type="match status" value="1"/>
</dbReference>
<evidence type="ECO:0000313" key="1">
    <source>
        <dbReference type="EMBL" id="MBU5668624.1"/>
    </source>
</evidence>
<evidence type="ECO:0000313" key="2">
    <source>
        <dbReference type="Proteomes" id="UP000783742"/>
    </source>
</evidence>
<dbReference type="InterPro" id="IPR041492">
    <property type="entry name" value="HAD_2"/>
</dbReference>
<organism evidence="1 2">
    <name type="scientific">Peptoniphilus ovalis</name>
    <dbReference type="NCBI Taxonomy" id="2841503"/>
    <lineage>
        <taxon>Bacteria</taxon>
        <taxon>Bacillati</taxon>
        <taxon>Bacillota</taxon>
        <taxon>Tissierellia</taxon>
        <taxon>Tissierellales</taxon>
        <taxon>Peptoniphilaceae</taxon>
        <taxon>Peptoniphilus</taxon>
    </lineage>
</organism>
<dbReference type="CDD" id="cd07505">
    <property type="entry name" value="HAD_BPGM-like"/>
    <property type="match status" value="1"/>
</dbReference>
<dbReference type="RefSeq" id="WP_216548451.1">
    <property type="nucleotide sequence ID" value="NZ_JAHLQO010000001.1"/>
</dbReference>